<dbReference type="EMBL" id="CAEZZP010000034">
    <property type="protein sequence ID" value="CAB4769375.1"/>
    <property type="molecule type" value="Genomic_DNA"/>
</dbReference>
<organism evidence="1">
    <name type="scientific">freshwater metagenome</name>
    <dbReference type="NCBI Taxonomy" id="449393"/>
    <lineage>
        <taxon>unclassified sequences</taxon>
        <taxon>metagenomes</taxon>
        <taxon>ecological metagenomes</taxon>
    </lineage>
</organism>
<dbReference type="EMBL" id="CAFBMF010000078">
    <property type="protein sequence ID" value="CAB4905336.1"/>
    <property type="molecule type" value="Genomic_DNA"/>
</dbReference>
<evidence type="ECO:0000313" key="1">
    <source>
        <dbReference type="EMBL" id="CAB4769375.1"/>
    </source>
</evidence>
<protein>
    <submittedName>
        <fullName evidence="1">Unannotated protein</fullName>
    </submittedName>
</protein>
<accession>A0A6J6VEX8</accession>
<evidence type="ECO:0000313" key="2">
    <source>
        <dbReference type="EMBL" id="CAB4883701.1"/>
    </source>
</evidence>
<gene>
    <name evidence="1" type="ORF">UFOPK2880_00722</name>
    <name evidence="2" type="ORF">UFOPK3304_01899</name>
    <name evidence="3" type="ORF">UFOPK3494_01166</name>
</gene>
<sequence length="114" mass="12330">MGDSPLSVKIEPTHIGEHLAGREFVYLITNSNERSHVVALRPVLTNNIARFANTGRTPLANVAANSSVTLTWPPCDSTQTHEHSKYSLVADGVATVEGEELLVTITNAVFHRPA</sequence>
<name>A0A6J6VEX8_9ZZZZ</name>
<proteinExistence type="predicted"/>
<dbReference type="EMBL" id="CAFBLJ010000175">
    <property type="protein sequence ID" value="CAB4883701.1"/>
    <property type="molecule type" value="Genomic_DNA"/>
</dbReference>
<evidence type="ECO:0000313" key="3">
    <source>
        <dbReference type="EMBL" id="CAB4905336.1"/>
    </source>
</evidence>
<reference evidence="1" key="1">
    <citation type="submission" date="2020-05" db="EMBL/GenBank/DDBJ databases">
        <authorList>
            <person name="Chiriac C."/>
            <person name="Salcher M."/>
            <person name="Ghai R."/>
            <person name="Kavagutti S V."/>
        </authorList>
    </citation>
    <scope>NUCLEOTIDE SEQUENCE</scope>
</reference>
<dbReference type="AlphaFoldDB" id="A0A6J6VEX8"/>